<reference evidence="3 4" key="2">
    <citation type="submission" date="2018-08" db="EMBL/GenBank/DDBJ databases">
        <authorList>
            <person name="Laetsch R D."/>
            <person name="Stevens L."/>
            <person name="Kumar S."/>
            <person name="Blaxter L. M."/>
        </authorList>
    </citation>
    <scope>NUCLEOTIDE SEQUENCE [LARGE SCALE GENOMIC DNA]</scope>
</reference>
<protein>
    <submittedName>
        <fullName evidence="5">PhoLip_ATPase_C domain-containing protein</fullName>
    </submittedName>
</protein>
<gene>
    <name evidence="3" type="ORF">NOO_LOCUS854</name>
</gene>
<evidence type="ECO:0000313" key="3">
    <source>
        <dbReference type="EMBL" id="VDK62963.1"/>
    </source>
</evidence>
<accession>A0A182DYV1</accession>
<keyword evidence="2" id="KW-0472">Membrane</keyword>
<dbReference type="Proteomes" id="UP000271087">
    <property type="component" value="Unassembled WGS sequence"/>
</dbReference>
<keyword evidence="2" id="KW-0812">Transmembrane</keyword>
<reference evidence="5" key="1">
    <citation type="submission" date="2016-06" db="UniProtKB">
        <authorList>
            <consortium name="WormBaseParasite"/>
        </authorList>
    </citation>
    <scope>IDENTIFICATION</scope>
</reference>
<proteinExistence type="predicted"/>
<dbReference type="AlphaFoldDB" id="A0A182DYV1"/>
<feature type="transmembrane region" description="Helical" evidence="2">
    <location>
        <begin position="9"/>
        <end position="28"/>
    </location>
</feature>
<evidence type="ECO:0000313" key="5">
    <source>
        <dbReference type="WBParaSite" id="nOo.2.0.1.t00854-RA"/>
    </source>
</evidence>
<evidence type="ECO:0000256" key="2">
    <source>
        <dbReference type="SAM" id="Phobius"/>
    </source>
</evidence>
<feature type="transmembrane region" description="Helical" evidence="2">
    <location>
        <begin position="34"/>
        <end position="56"/>
    </location>
</feature>
<sequence length="117" mass="13106">MSISFTKKLSLSFLALNLTIVMLFYGYTTTDAPLVLIIQLMTPLIIWQLILGISFFPDEFIAQISDDFYRHDNAAGDDQSFDQPSPDLIDTINSHGDVPRSPISVTSEVQSSPYFLL</sequence>
<dbReference type="OrthoDB" id="5811114at2759"/>
<evidence type="ECO:0000256" key="1">
    <source>
        <dbReference type="SAM" id="MobiDB-lite"/>
    </source>
</evidence>
<dbReference type="EMBL" id="UYRW01000093">
    <property type="protein sequence ID" value="VDK62963.1"/>
    <property type="molecule type" value="Genomic_DNA"/>
</dbReference>
<name>A0A182DYV1_ONCOC</name>
<keyword evidence="4" id="KW-1185">Reference proteome</keyword>
<dbReference type="WBParaSite" id="nOo.2.0.1.t00854-RA">
    <property type="protein sequence ID" value="nOo.2.0.1.t00854-RA"/>
    <property type="gene ID" value="nOo.2.0.1.g00854"/>
</dbReference>
<evidence type="ECO:0000313" key="4">
    <source>
        <dbReference type="Proteomes" id="UP000271087"/>
    </source>
</evidence>
<organism evidence="5">
    <name type="scientific">Onchocerca ochengi</name>
    <name type="common">Filarial nematode worm</name>
    <dbReference type="NCBI Taxonomy" id="42157"/>
    <lineage>
        <taxon>Eukaryota</taxon>
        <taxon>Metazoa</taxon>
        <taxon>Ecdysozoa</taxon>
        <taxon>Nematoda</taxon>
        <taxon>Chromadorea</taxon>
        <taxon>Rhabditida</taxon>
        <taxon>Spirurina</taxon>
        <taxon>Spiruromorpha</taxon>
        <taxon>Filarioidea</taxon>
        <taxon>Onchocercidae</taxon>
        <taxon>Onchocerca</taxon>
    </lineage>
</organism>
<feature type="region of interest" description="Disordered" evidence="1">
    <location>
        <begin position="75"/>
        <end position="105"/>
    </location>
</feature>
<keyword evidence="2" id="KW-1133">Transmembrane helix</keyword>